<feature type="binding site" evidence="10">
    <location>
        <position position="180"/>
    </location>
    <ligand>
        <name>pyridoxal 5'-phosphate</name>
        <dbReference type="ChEBI" id="CHEBI:597326"/>
    </ligand>
</feature>
<dbReference type="AlphaFoldDB" id="A0A6L5XW80"/>
<evidence type="ECO:0000256" key="2">
    <source>
        <dbReference type="ARBA" id="ARBA00006490"/>
    </source>
</evidence>
<comment type="similarity">
    <text evidence="2 10">Belongs to the class-V pyridoxal-phosphate-dependent aminotransferase family. NifS/IscS subfamily.</text>
</comment>
<evidence type="ECO:0000313" key="13">
    <source>
        <dbReference type="EMBL" id="MSS63075.1"/>
    </source>
</evidence>
<evidence type="ECO:0000313" key="14">
    <source>
        <dbReference type="Proteomes" id="UP000482209"/>
    </source>
</evidence>
<dbReference type="GO" id="GO:1990221">
    <property type="term" value="C:L-cysteine desulfurase complex"/>
    <property type="evidence" value="ECO:0007669"/>
    <property type="project" value="UniProtKB-ARBA"/>
</dbReference>
<evidence type="ECO:0000256" key="3">
    <source>
        <dbReference type="ARBA" id="ARBA00022490"/>
    </source>
</evidence>
<evidence type="ECO:0000259" key="12">
    <source>
        <dbReference type="Pfam" id="PF00266"/>
    </source>
</evidence>
<dbReference type="GO" id="GO:0006520">
    <property type="term" value="P:amino acid metabolic process"/>
    <property type="evidence" value="ECO:0007669"/>
    <property type="project" value="InterPro"/>
</dbReference>
<feature type="binding site" evidence="10">
    <location>
        <position position="238"/>
    </location>
    <ligand>
        <name>pyridoxal 5'-phosphate</name>
        <dbReference type="ChEBI" id="CHEBI:597326"/>
    </ligand>
</feature>
<dbReference type="InterPro" id="IPR015421">
    <property type="entry name" value="PyrdxlP-dep_Trfase_major"/>
</dbReference>
<evidence type="ECO:0000256" key="8">
    <source>
        <dbReference type="ARBA" id="ARBA00023014"/>
    </source>
</evidence>
<dbReference type="Gene3D" id="1.10.260.50">
    <property type="match status" value="1"/>
</dbReference>
<protein>
    <recommendedName>
        <fullName evidence="10">Cysteine desulfurase IscS</fullName>
        <ecNumber evidence="10">2.8.1.7</ecNumber>
    </recommendedName>
</protein>
<feature type="modified residue" description="N6-(pyridoxal phosphate)lysine" evidence="10">
    <location>
        <position position="203"/>
    </location>
</feature>
<dbReference type="GO" id="GO:0030170">
    <property type="term" value="F:pyridoxal phosphate binding"/>
    <property type="evidence" value="ECO:0007669"/>
    <property type="project" value="UniProtKB-UniRule"/>
</dbReference>
<dbReference type="GO" id="GO:0044571">
    <property type="term" value="P:[2Fe-2S] cluster assembly"/>
    <property type="evidence" value="ECO:0007669"/>
    <property type="project" value="UniProtKB-UniRule"/>
</dbReference>
<keyword evidence="4 10" id="KW-0808">Transferase</keyword>
<dbReference type="NCBIfam" id="NF002806">
    <property type="entry name" value="PRK02948.1"/>
    <property type="match status" value="1"/>
</dbReference>
<dbReference type="Proteomes" id="UP000482209">
    <property type="component" value="Unassembled WGS sequence"/>
</dbReference>
<dbReference type="InterPro" id="IPR010240">
    <property type="entry name" value="Cys_deSase_IscS"/>
</dbReference>
<dbReference type="Pfam" id="PF00266">
    <property type="entry name" value="Aminotran_5"/>
    <property type="match status" value="1"/>
</dbReference>
<comment type="subcellular location">
    <subcellularLocation>
        <location evidence="10">Cytoplasm</location>
    </subcellularLocation>
</comment>
<organism evidence="13 14">
    <name type="scientific">Velocimicrobium porci</name>
    <dbReference type="NCBI Taxonomy" id="2606634"/>
    <lineage>
        <taxon>Bacteria</taxon>
        <taxon>Bacillati</taxon>
        <taxon>Bacillota</taxon>
        <taxon>Clostridia</taxon>
        <taxon>Lachnospirales</taxon>
        <taxon>Lachnospiraceae</taxon>
        <taxon>Velocimicrobium</taxon>
    </lineage>
</organism>
<dbReference type="UniPathway" id="UPA00266"/>
<dbReference type="FunFam" id="3.40.640.10:FF:000084">
    <property type="entry name" value="IscS-like cysteine desulfurase"/>
    <property type="match status" value="1"/>
</dbReference>
<feature type="binding site" evidence="10">
    <location>
        <position position="152"/>
    </location>
    <ligand>
        <name>pyridoxal 5'-phosphate</name>
        <dbReference type="ChEBI" id="CHEBI:597326"/>
    </ligand>
</feature>
<keyword evidence="3 10" id="KW-0963">Cytoplasm</keyword>
<reference evidence="13 14" key="1">
    <citation type="submission" date="2019-08" db="EMBL/GenBank/DDBJ databases">
        <title>In-depth cultivation of the pig gut microbiome towards novel bacterial diversity and tailored functional studies.</title>
        <authorList>
            <person name="Wylensek D."/>
            <person name="Hitch T.C.A."/>
            <person name="Clavel T."/>
        </authorList>
    </citation>
    <scope>NUCLEOTIDE SEQUENCE [LARGE SCALE GENOMIC DNA]</scope>
    <source>
        <strain evidence="13 14">WCA-693-APC-MOT-I</strain>
    </source>
</reference>
<dbReference type="HAMAP" id="MF_00331">
    <property type="entry name" value="Cys_desulf_IscS"/>
    <property type="match status" value="1"/>
</dbReference>
<evidence type="ECO:0000256" key="9">
    <source>
        <dbReference type="ARBA" id="ARBA00050776"/>
    </source>
</evidence>
<evidence type="ECO:0000256" key="7">
    <source>
        <dbReference type="ARBA" id="ARBA00023004"/>
    </source>
</evidence>
<feature type="domain" description="Aminotransferase class V" evidence="12">
    <location>
        <begin position="5"/>
        <end position="365"/>
    </location>
</feature>
<keyword evidence="14" id="KW-1185">Reference proteome</keyword>
<dbReference type="NCBIfam" id="TIGR03402">
    <property type="entry name" value="FeS_nifS"/>
    <property type="match status" value="1"/>
</dbReference>
<feature type="active site" description="Cysteine persulfide intermediate" evidence="10">
    <location>
        <position position="326"/>
    </location>
</feature>
<evidence type="ECO:0000256" key="1">
    <source>
        <dbReference type="ARBA" id="ARBA00001933"/>
    </source>
</evidence>
<dbReference type="RefSeq" id="WP_154517670.1">
    <property type="nucleotide sequence ID" value="NZ_VUMT01000004.1"/>
</dbReference>
<dbReference type="InterPro" id="IPR016454">
    <property type="entry name" value="Cysteine_dSase"/>
</dbReference>
<gene>
    <name evidence="13" type="primary">nifS</name>
    <name evidence="10" type="synonym">iscS</name>
    <name evidence="13" type="ORF">FYJ58_04175</name>
</gene>
<evidence type="ECO:0000256" key="10">
    <source>
        <dbReference type="HAMAP-Rule" id="MF_00331"/>
    </source>
</evidence>
<dbReference type="GO" id="GO:0046872">
    <property type="term" value="F:metal ion binding"/>
    <property type="evidence" value="ECO:0007669"/>
    <property type="project" value="UniProtKB-KW"/>
</dbReference>
<dbReference type="SUPFAM" id="SSF53383">
    <property type="entry name" value="PLP-dependent transferases"/>
    <property type="match status" value="1"/>
</dbReference>
<dbReference type="PIRSF" id="PIRSF005572">
    <property type="entry name" value="NifS"/>
    <property type="match status" value="1"/>
</dbReference>
<comment type="caution">
    <text evidence="13">The sequence shown here is derived from an EMBL/GenBank/DDBJ whole genome shotgun (WGS) entry which is preliminary data.</text>
</comment>
<accession>A0A6L5XW80</accession>
<keyword evidence="10" id="KW-0001">2Fe-2S</keyword>
<dbReference type="InterPro" id="IPR017772">
    <property type="entry name" value="Cys_deSase_NifS_bac/arc"/>
</dbReference>
<dbReference type="InterPro" id="IPR015424">
    <property type="entry name" value="PyrdxlP-dep_Trfase"/>
</dbReference>
<keyword evidence="8 10" id="KW-0411">Iron-sulfur</keyword>
<name>A0A6L5XW80_9FIRM</name>
<comment type="cofactor">
    <cofactor evidence="1 10 11">
        <name>pyridoxal 5'-phosphate</name>
        <dbReference type="ChEBI" id="CHEBI:597326"/>
    </cofactor>
</comment>
<comment type="pathway">
    <text evidence="10">Cofactor biosynthesis; iron-sulfur cluster biosynthesis.</text>
</comment>
<dbReference type="EMBL" id="VUMT01000004">
    <property type="protein sequence ID" value="MSS63075.1"/>
    <property type="molecule type" value="Genomic_DNA"/>
</dbReference>
<dbReference type="GO" id="GO:0051537">
    <property type="term" value="F:2 iron, 2 sulfur cluster binding"/>
    <property type="evidence" value="ECO:0007669"/>
    <property type="project" value="UniProtKB-UniRule"/>
</dbReference>
<keyword evidence="6 10" id="KW-0663">Pyridoxal phosphate</keyword>
<dbReference type="Gene3D" id="3.90.1150.10">
    <property type="entry name" value="Aspartate Aminotransferase, domain 1"/>
    <property type="match status" value="1"/>
</dbReference>
<dbReference type="InterPro" id="IPR000192">
    <property type="entry name" value="Aminotrans_V_dom"/>
</dbReference>
<evidence type="ECO:0000256" key="5">
    <source>
        <dbReference type="ARBA" id="ARBA00022723"/>
    </source>
</evidence>
<keyword evidence="7 10" id="KW-0408">Iron</keyword>
<comment type="catalytic activity">
    <reaction evidence="9 10">
        <text>(sulfur carrier)-H + L-cysteine = (sulfur carrier)-SH + L-alanine</text>
        <dbReference type="Rhea" id="RHEA:43892"/>
        <dbReference type="Rhea" id="RHEA-COMP:14737"/>
        <dbReference type="Rhea" id="RHEA-COMP:14739"/>
        <dbReference type="ChEBI" id="CHEBI:29917"/>
        <dbReference type="ChEBI" id="CHEBI:35235"/>
        <dbReference type="ChEBI" id="CHEBI:57972"/>
        <dbReference type="ChEBI" id="CHEBI:64428"/>
        <dbReference type="EC" id="2.8.1.7"/>
    </reaction>
</comment>
<dbReference type="PROSITE" id="PS00595">
    <property type="entry name" value="AA_TRANSFER_CLASS_5"/>
    <property type="match status" value="1"/>
</dbReference>
<evidence type="ECO:0000256" key="4">
    <source>
        <dbReference type="ARBA" id="ARBA00022679"/>
    </source>
</evidence>
<feature type="binding site" description="via persulfide group" evidence="10">
    <location>
        <position position="326"/>
    </location>
    <ligand>
        <name>[2Fe-2S] cluster</name>
        <dbReference type="ChEBI" id="CHEBI:190135"/>
        <note>ligand shared with IscU</note>
    </ligand>
</feature>
<comment type="subunit">
    <text evidence="10">Homodimer. Forms a heterotetramer with IscU, interacts with other sulfur acceptors.</text>
</comment>
<dbReference type="Gene3D" id="3.40.640.10">
    <property type="entry name" value="Type I PLP-dependent aspartate aminotransferase-like (Major domain)"/>
    <property type="match status" value="1"/>
</dbReference>
<dbReference type="InterPro" id="IPR020578">
    <property type="entry name" value="Aminotrans_V_PyrdxlP_BS"/>
</dbReference>
<dbReference type="PANTHER" id="PTHR11601">
    <property type="entry name" value="CYSTEINE DESULFURYLASE FAMILY MEMBER"/>
    <property type="match status" value="1"/>
</dbReference>
<evidence type="ECO:0000256" key="11">
    <source>
        <dbReference type="RuleBase" id="RU004504"/>
    </source>
</evidence>
<evidence type="ECO:0000256" key="6">
    <source>
        <dbReference type="ARBA" id="ARBA00022898"/>
    </source>
</evidence>
<feature type="binding site" evidence="10">
    <location>
        <begin position="72"/>
        <end position="73"/>
    </location>
    <ligand>
        <name>pyridoxal 5'-phosphate</name>
        <dbReference type="ChEBI" id="CHEBI:597326"/>
    </ligand>
</feature>
<dbReference type="GO" id="GO:0031071">
    <property type="term" value="F:cysteine desulfurase activity"/>
    <property type="evidence" value="ECO:0007669"/>
    <property type="project" value="UniProtKB-UniRule"/>
</dbReference>
<proteinExistence type="inferred from homology"/>
<dbReference type="InterPro" id="IPR015422">
    <property type="entry name" value="PyrdxlP-dep_Trfase_small"/>
</dbReference>
<sequence>MNKKIYLDNAATTATRPEVVEAMLPYFTEKFGNPSSVYELAGESKKAVDTARETIANSLGAKTNEIYFTAGGSESDNWALKAAAEAYKEKGNHIITSKIEHHAILHTCEYLEKNGYEVTYLDVDENGVVKLEELKKAIRPTTIAISIMFANNEIGTIQPIKEIGEIAKEHGIIFHTDAVQAYGQLPINVDEFHIDMLSASGHKLNGPKGIGFLYIRTGLKLRSFIHGGAQERHRRAGTENVPGIVGLGKAAEIAKNTLEERRQKEIQLRDLLIDRVLREIPYVRLNGHRTNRLPNNANFSFQFIEGESLLIMLDMQNICASSGSACTSGSLDPSHVLLAIGLPHEIAHGSLRLTLSHDTTEEEINYTVEKIKEIVAKLRSMSPLYEDFVKKNHIEQE</sequence>
<dbReference type="EC" id="2.8.1.7" evidence="10"/>
<dbReference type="PANTHER" id="PTHR11601:SF34">
    <property type="entry name" value="CYSTEINE DESULFURASE"/>
    <property type="match status" value="1"/>
</dbReference>
<keyword evidence="5 10" id="KW-0479">Metal-binding</keyword>
<comment type="function">
    <text evidence="10">Master enzyme that delivers sulfur to a number of partners involved in Fe-S cluster assembly, tRNA modification or cofactor biosynthesis. Catalyzes the removal of elemental sulfur atoms from cysteine to produce alanine. Functions as a sulfur delivery protein for Fe-S cluster synthesis onto IscU, an Fe-S scaffold assembly protein, as well as other S acceptor proteins.</text>
</comment>
<feature type="binding site" evidence="10">
    <location>
        <begin position="200"/>
        <end position="202"/>
    </location>
    <ligand>
        <name>pyridoxal 5'-phosphate</name>
        <dbReference type="ChEBI" id="CHEBI:597326"/>
    </ligand>
</feature>